<evidence type="ECO:0000313" key="2">
    <source>
        <dbReference type="EMBL" id="EGB05219.1"/>
    </source>
</evidence>
<dbReference type="Proteomes" id="UP000002729">
    <property type="component" value="Unassembled WGS sequence"/>
</dbReference>
<dbReference type="GeneID" id="20228651"/>
<dbReference type="InParanoid" id="F0YI65"/>
<evidence type="ECO:0000256" key="1">
    <source>
        <dbReference type="SAM" id="MobiDB-lite"/>
    </source>
</evidence>
<protein>
    <submittedName>
        <fullName evidence="2">Uncharacterized protein</fullName>
    </submittedName>
</protein>
<evidence type="ECO:0000313" key="3">
    <source>
        <dbReference type="Proteomes" id="UP000002729"/>
    </source>
</evidence>
<accession>F0YI65</accession>
<proteinExistence type="predicted"/>
<dbReference type="EMBL" id="GL833143">
    <property type="protein sequence ID" value="EGB05219.1"/>
    <property type="molecule type" value="Genomic_DNA"/>
</dbReference>
<organism evidence="3">
    <name type="scientific">Aureococcus anophagefferens</name>
    <name type="common">Harmful bloom alga</name>
    <dbReference type="NCBI Taxonomy" id="44056"/>
    <lineage>
        <taxon>Eukaryota</taxon>
        <taxon>Sar</taxon>
        <taxon>Stramenopiles</taxon>
        <taxon>Ochrophyta</taxon>
        <taxon>Pelagophyceae</taxon>
        <taxon>Pelagomonadales</taxon>
        <taxon>Pelagomonadaceae</taxon>
        <taxon>Aureococcus</taxon>
    </lineage>
</organism>
<feature type="region of interest" description="Disordered" evidence="1">
    <location>
        <begin position="174"/>
        <end position="216"/>
    </location>
</feature>
<keyword evidence="3" id="KW-1185">Reference proteome</keyword>
<reference evidence="2 3" key="1">
    <citation type="journal article" date="2011" name="Proc. Natl. Acad. Sci. U.S.A.">
        <title>Niche of harmful alga Aureococcus anophagefferens revealed through ecogenomics.</title>
        <authorList>
            <person name="Gobler C.J."/>
            <person name="Berry D.L."/>
            <person name="Dyhrman S.T."/>
            <person name="Wilhelm S.W."/>
            <person name="Salamov A."/>
            <person name="Lobanov A.V."/>
            <person name="Zhang Y."/>
            <person name="Collier J.L."/>
            <person name="Wurch L.L."/>
            <person name="Kustka A.B."/>
            <person name="Dill B.D."/>
            <person name="Shah M."/>
            <person name="VerBerkmoes N.C."/>
            <person name="Kuo A."/>
            <person name="Terry A."/>
            <person name="Pangilinan J."/>
            <person name="Lindquist E.A."/>
            <person name="Lucas S."/>
            <person name="Paulsen I.T."/>
            <person name="Hattenrath-Lehmann T.K."/>
            <person name="Talmage S.C."/>
            <person name="Walker E.A."/>
            <person name="Koch F."/>
            <person name="Burson A.M."/>
            <person name="Marcoval M.A."/>
            <person name="Tang Y.Z."/>
            <person name="Lecleir G.R."/>
            <person name="Coyne K.J."/>
            <person name="Berg G.M."/>
            <person name="Bertrand E.M."/>
            <person name="Saito M.A."/>
            <person name="Gladyshev V.N."/>
            <person name="Grigoriev I.V."/>
        </authorList>
    </citation>
    <scope>NUCLEOTIDE SEQUENCE [LARGE SCALE GENOMIC DNA]</scope>
    <source>
        <strain evidence="3">CCMP 1984</strain>
    </source>
</reference>
<sequence length="216" mass="23228">MNGYFAAGANTMGGRELKDVALLELPLTVDESGAARANAFQMFGGQFISASGRQSGCMIDQVRGVMGLKLAGEAALRMDLVADRASSHPILGEAALMSRPRLIVSLRVRKDSKCIVDGAVIGQVRQRGHFWKAIADYHTSELAEREWGVPYIKLLPPNFRFVIRIAENLAQATTAGTQSSATTTGEEPSNGQPPRGTFRAPRVALGAPREDLFRGS</sequence>
<dbReference type="AlphaFoldDB" id="F0YI65"/>
<gene>
    <name evidence="2" type="ORF">AURANDRAFT_72305</name>
</gene>
<dbReference type="RefSeq" id="XP_009040120.1">
    <property type="nucleotide sequence ID" value="XM_009041872.1"/>
</dbReference>
<name>F0YI65_AURAN</name>
<dbReference type="KEGG" id="aaf:AURANDRAFT_72305"/>
<feature type="compositionally biased region" description="Low complexity" evidence="1">
    <location>
        <begin position="174"/>
        <end position="185"/>
    </location>
</feature>